<feature type="compositionally biased region" description="Polar residues" evidence="1">
    <location>
        <begin position="1"/>
        <end position="15"/>
    </location>
</feature>
<organism evidence="2 3">
    <name type="scientific">Chaetoceros tenuissimus</name>
    <dbReference type="NCBI Taxonomy" id="426638"/>
    <lineage>
        <taxon>Eukaryota</taxon>
        <taxon>Sar</taxon>
        <taxon>Stramenopiles</taxon>
        <taxon>Ochrophyta</taxon>
        <taxon>Bacillariophyta</taxon>
        <taxon>Coscinodiscophyceae</taxon>
        <taxon>Chaetocerotophycidae</taxon>
        <taxon>Chaetocerotales</taxon>
        <taxon>Chaetocerotaceae</taxon>
        <taxon>Chaetoceros</taxon>
    </lineage>
</organism>
<sequence>MSRKTSNNPSMSSATNDEDRQEGDDEELDRDESDDEMPPLLEEARGDDNSSGDEEESDEETADEADDDDTESDVRVTLLVGDAARLLPLQILHFKEEDCGTGNHTIDTVQQQPDRRGWTLGNREMNDQYLRYEAGGDNFVARIISQYLVP</sequence>
<evidence type="ECO:0000256" key="1">
    <source>
        <dbReference type="SAM" id="MobiDB-lite"/>
    </source>
</evidence>
<name>A0AAD3CD41_9STRA</name>
<feature type="region of interest" description="Disordered" evidence="1">
    <location>
        <begin position="1"/>
        <end position="74"/>
    </location>
</feature>
<dbReference type="AlphaFoldDB" id="A0AAD3CD41"/>
<keyword evidence="3" id="KW-1185">Reference proteome</keyword>
<feature type="compositionally biased region" description="Acidic residues" evidence="1">
    <location>
        <begin position="19"/>
        <end position="37"/>
    </location>
</feature>
<evidence type="ECO:0000313" key="3">
    <source>
        <dbReference type="Proteomes" id="UP001054902"/>
    </source>
</evidence>
<accession>A0AAD3CD41</accession>
<feature type="compositionally biased region" description="Acidic residues" evidence="1">
    <location>
        <begin position="50"/>
        <end position="71"/>
    </location>
</feature>
<gene>
    <name evidence="2" type="ORF">CTEN210_00014</name>
</gene>
<dbReference type="Proteomes" id="UP001054902">
    <property type="component" value="Unassembled WGS sequence"/>
</dbReference>
<evidence type="ECO:0000313" key="2">
    <source>
        <dbReference type="EMBL" id="GFH43541.1"/>
    </source>
</evidence>
<comment type="caution">
    <text evidence="2">The sequence shown here is derived from an EMBL/GenBank/DDBJ whole genome shotgun (WGS) entry which is preliminary data.</text>
</comment>
<reference evidence="2 3" key="1">
    <citation type="journal article" date="2021" name="Sci. Rep.">
        <title>The genome of the diatom Chaetoceros tenuissimus carries an ancient integrated fragment of an extant virus.</title>
        <authorList>
            <person name="Hongo Y."/>
            <person name="Kimura K."/>
            <person name="Takaki Y."/>
            <person name="Yoshida Y."/>
            <person name="Baba S."/>
            <person name="Kobayashi G."/>
            <person name="Nagasaki K."/>
            <person name="Hano T."/>
            <person name="Tomaru Y."/>
        </authorList>
    </citation>
    <scope>NUCLEOTIDE SEQUENCE [LARGE SCALE GENOMIC DNA]</scope>
    <source>
        <strain evidence="2 3">NIES-3715</strain>
    </source>
</reference>
<proteinExistence type="predicted"/>
<dbReference type="EMBL" id="BLLK01000003">
    <property type="protein sequence ID" value="GFH43541.1"/>
    <property type="molecule type" value="Genomic_DNA"/>
</dbReference>
<protein>
    <submittedName>
        <fullName evidence="2">Uncharacterized protein</fullName>
    </submittedName>
</protein>